<feature type="domain" description="Acyl-CoA thioesterase-like N-terminal HotDog" evidence="1">
    <location>
        <begin position="31"/>
        <end position="117"/>
    </location>
</feature>
<dbReference type="InterPro" id="IPR029069">
    <property type="entry name" value="HotDog_dom_sf"/>
</dbReference>
<dbReference type="PANTHER" id="PTHR38110">
    <property type="entry name" value="CHROMOSOME 23, WHOLE GENOME SHOTGUN SEQUENCE"/>
    <property type="match status" value="1"/>
</dbReference>
<dbReference type="InterPro" id="IPR052389">
    <property type="entry name" value="Sec_Metab_Biosynth-Assoc"/>
</dbReference>
<feature type="domain" description="Acyl-CoA thioesterase-like C-terminal" evidence="2">
    <location>
        <begin position="145"/>
        <end position="280"/>
    </location>
</feature>
<dbReference type="SUPFAM" id="SSF54637">
    <property type="entry name" value="Thioesterase/thiol ester dehydrase-isomerase"/>
    <property type="match status" value="2"/>
</dbReference>
<sequence length="284" mass="30216">MTEILTRTSPFTELTALRELGPERFGATVDPIWTIGPKVHGGCMMAICAAAARRSVLAAGGGAELQPVAVSANYLAAPDPGEVRVSTSVRKMGRQVCAVDVQLSQADRVAVTAAVTLGVLDDGDPRHQEPLALTQMPAEPTAEAVHVTPDHPMGQIVHVAQGCDLRVDPAAALFLSGRQGDPINRMWLRPFAADEADTDTALLFALMAGDISAPVTMNRGMFGWAPTVQLTTYLRRRPSPGWLRVMASSTVMGTTWFEEDHLILDASGAVVVQSRQLAMIPKGA</sequence>
<dbReference type="AlphaFoldDB" id="A0A7X6MMJ2"/>
<accession>A0A7X6MMJ2</accession>
<evidence type="ECO:0000259" key="1">
    <source>
        <dbReference type="Pfam" id="PF13622"/>
    </source>
</evidence>
<dbReference type="Gene3D" id="2.40.160.210">
    <property type="entry name" value="Acyl-CoA thioesterase, double hotdog domain"/>
    <property type="match status" value="1"/>
</dbReference>
<dbReference type="InterPro" id="IPR049450">
    <property type="entry name" value="ACOT8-like_C"/>
</dbReference>
<comment type="caution">
    <text evidence="3">The sequence shown here is derived from an EMBL/GenBank/DDBJ whole genome shotgun (WGS) entry which is preliminary data.</text>
</comment>
<proteinExistence type="predicted"/>
<dbReference type="InterPro" id="IPR049449">
    <property type="entry name" value="TesB_ACOT8-like_N"/>
</dbReference>
<dbReference type="RefSeq" id="WP_044515043.1">
    <property type="nucleotide sequence ID" value="NZ_HG322951.1"/>
</dbReference>
<name>A0A7X6MMJ2_9MYCO</name>
<dbReference type="EMBL" id="JAAXPJ010000002">
    <property type="protein sequence ID" value="NKZ10924.1"/>
    <property type="molecule type" value="Genomic_DNA"/>
</dbReference>
<evidence type="ECO:0000313" key="4">
    <source>
        <dbReference type="Proteomes" id="UP000518188"/>
    </source>
</evidence>
<dbReference type="InterPro" id="IPR042171">
    <property type="entry name" value="Acyl-CoA_hotdog"/>
</dbReference>
<protein>
    <submittedName>
        <fullName evidence="3">Thioesterase family protein</fullName>
    </submittedName>
</protein>
<evidence type="ECO:0000259" key="2">
    <source>
        <dbReference type="Pfam" id="PF20789"/>
    </source>
</evidence>
<dbReference type="PANTHER" id="PTHR38110:SF1">
    <property type="entry name" value="THIOESTERASE DOMAIN-CONTAINING PROTEIN"/>
    <property type="match status" value="1"/>
</dbReference>
<dbReference type="Pfam" id="PF13622">
    <property type="entry name" value="4HBT_3"/>
    <property type="match status" value="1"/>
</dbReference>
<gene>
    <name evidence="3" type="ORF">HGA11_08040</name>
</gene>
<reference evidence="3 4" key="1">
    <citation type="submission" date="2020-04" db="EMBL/GenBank/DDBJ databases">
        <title>MicrobeNet Type strains.</title>
        <authorList>
            <person name="Nicholson A.C."/>
        </authorList>
    </citation>
    <scope>NUCLEOTIDE SEQUENCE [LARGE SCALE GENOMIC DNA]</scope>
    <source>
        <strain evidence="3 4">ATCC 700731</strain>
    </source>
</reference>
<organism evidence="3 4">
    <name type="scientific">Mycolicibacterium septicum DSM 44393</name>
    <dbReference type="NCBI Taxonomy" id="1341646"/>
    <lineage>
        <taxon>Bacteria</taxon>
        <taxon>Bacillati</taxon>
        <taxon>Actinomycetota</taxon>
        <taxon>Actinomycetes</taxon>
        <taxon>Mycobacteriales</taxon>
        <taxon>Mycobacteriaceae</taxon>
        <taxon>Mycolicibacterium</taxon>
    </lineage>
</organism>
<dbReference type="Pfam" id="PF20789">
    <property type="entry name" value="4HBT_3C"/>
    <property type="match status" value="1"/>
</dbReference>
<evidence type="ECO:0000313" key="3">
    <source>
        <dbReference type="EMBL" id="NKZ10924.1"/>
    </source>
</evidence>
<dbReference type="Proteomes" id="UP000518188">
    <property type="component" value="Unassembled WGS sequence"/>
</dbReference>